<keyword evidence="3" id="KW-1185">Reference proteome</keyword>
<evidence type="ECO:0008006" key="4">
    <source>
        <dbReference type="Google" id="ProtNLM"/>
    </source>
</evidence>
<dbReference type="Proteomes" id="UP000317835">
    <property type="component" value="Plasmid pElP_4"/>
</dbReference>
<dbReference type="InterPro" id="IPR013320">
    <property type="entry name" value="ConA-like_dom_sf"/>
</dbReference>
<protein>
    <recommendedName>
        <fullName evidence="4">LamG-like jellyroll fold domain-containing protein</fullName>
    </recommendedName>
</protein>
<dbReference type="Pfam" id="PF13385">
    <property type="entry name" value="Laminin_G_3"/>
    <property type="match status" value="1"/>
</dbReference>
<feature type="region of interest" description="Disordered" evidence="1">
    <location>
        <begin position="1"/>
        <end position="36"/>
    </location>
</feature>
<accession>A0A518HFL8</accession>
<feature type="compositionally biased region" description="Pro residues" evidence="1">
    <location>
        <begin position="1610"/>
        <end position="1629"/>
    </location>
</feature>
<dbReference type="KEGG" id="tpla:ElP_76140"/>
<evidence type="ECO:0000313" key="3">
    <source>
        <dbReference type="Proteomes" id="UP000317835"/>
    </source>
</evidence>
<feature type="region of interest" description="Disordered" evidence="1">
    <location>
        <begin position="1592"/>
        <end position="1668"/>
    </location>
</feature>
<evidence type="ECO:0000256" key="1">
    <source>
        <dbReference type="SAM" id="MobiDB-lite"/>
    </source>
</evidence>
<dbReference type="InterPro" id="IPR011050">
    <property type="entry name" value="Pectin_lyase_fold/virulence"/>
</dbReference>
<feature type="region of interest" description="Disordered" evidence="1">
    <location>
        <begin position="54"/>
        <end position="126"/>
    </location>
</feature>
<dbReference type="Gene3D" id="2.60.120.200">
    <property type="match status" value="2"/>
</dbReference>
<evidence type="ECO:0000313" key="2">
    <source>
        <dbReference type="EMBL" id="QDV39642.1"/>
    </source>
</evidence>
<reference evidence="2 3" key="1">
    <citation type="submission" date="2019-02" db="EMBL/GenBank/DDBJ databases">
        <title>Deep-cultivation of Planctomycetes and their phenomic and genomic characterization uncovers novel biology.</title>
        <authorList>
            <person name="Wiegand S."/>
            <person name="Jogler M."/>
            <person name="Boedeker C."/>
            <person name="Pinto D."/>
            <person name="Vollmers J."/>
            <person name="Rivas-Marin E."/>
            <person name="Kohn T."/>
            <person name="Peeters S.H."/>
            <person name="Heuer A."/>
            <person name="Rast P."/>
            <person name="Oberbeckmann S."/>
            <person name="Bunk B."/>
            <person name="Jeske O."/>
            <person name="Meyerdierks A."/>
            <person name="Storesund J.E."/>
            <person name="Kallscheuer N."/>
            <person name="Luecker S."/>
            <person name="Lage O.M."/>
            <person name="Pohl T."/>
            <person name="Merkel B.J."/>
            <person name="Hornburger P."/>
            <person name="Mueller R.-W."/>
            <person name="Bruemmer F."/>
            <person name="Labrenz M."/>
            <person name="Spormann A.M."/>
            <person name="Op den Camp H."/>
            <person name="Overmann J."/>
            <person name="Amann R."/>
            <person name="Jetten M.S.M."/>
            <person name="Mascher T."/>
            <person name="Medema M.H."/>
            <person name="Devos D.P."/>
            <person name="Kaster A.-K."/>
            <person name="Ovreas L."/>
            <person name="Rohde M."/>
            <person name="Galperin M.Y."/>
            <person name="Jogler C."/>
        </authorList>
    </citation>
    <scope>NUCLEOTIDE SEQUENCE [LARGE SCALE GENOMIC DNA]</scope>
    <source>
        <strain evidence="2 3">ElP</strain>
        <plasmid evidence="3">pelp_4</plasmid>
    </source>
</reference>
<proteinExistence type="predicted"/>
<keyword evidence="2" id="KW-0614">Plasmid</keyword>
<sequence>MSVRPERPGGPGADAPPRDDPRPRPRRRRPARPSSLVVWAVGALLLALPGCSGRDGAAGGGPAASPPPPPSPPGSTDGPTGGVEGAGDASGTVVEEPKAVPPPGVGRPAAGPTLHPPGLPMTFSDPGASPDPLLWLRADRGVTGGSAAHWDGTTDTQLSAANQNNLKTGDVDFGFACWVRVNSRPTQSDLDRGETHVAGKWGHKSDPLSEWLLCLNSPSGPDQFRFLVYGESPRRLVPGPHSALPGGIQVGRWYFVVAWHDSVTNTLNLSVDGERSAPVPHSGGVRSDWLPFHLGKVQWRDGFPAISMSRAAFFKNPPGGIAGTIDETIATLYAGGVGADAREVAPARLRQWGLQNYWPLEEAGGVRGDIWGGITLADPSGVGSTLSPLSRPAGDMQAVSGWADESSGRAFRYVGPSGGLSWRGDFTRVVSTATGSRLEHDGLVLSGRPSWTMSLASATRFDRAFGLYGESAGPSDDDYLEIRVDHDGVPELAIRAPGGPEVVARASEALAGRRAATAVEIQTVPDPGDGIVRVRCRVDVGDGHPFANGDRVRVRGLGPPYDGYHPVALATPTEIRYVVEGPMSAPALAGARRLPGASSSAGHTLDRRLPVAWAGTEWSVAGWVRKADDSRDGVAGGSGVFAAKDGADARLSSTRPHIVHSGGGSPGAYRLSLPGGPAADFGPAPKDAWVHLAAVRSGGAITLYYDGVAAGSIDVSGNPAMGSTFTGFGFGVAPDLGASLPCLLDNWGIWMGRALTGAEVSALHGGGSAPAYGGLAAGLAAGLSAWYDFDEVSGAGEDATGHGHRLVERGLVPAGEGVGGGIPFASASTSGLVVGSGRTLIADGIPSEAGTGSEYLRHVLTVRRDGGTVSFFRDGVPIGSSAIDPGLVGPASGTSRLLSPGDRLPAPHGSVDHVVASGAAMADDQVAALAIRLSVRTNRTSGVGPLAVLFDATQVAQVDRMAMQDYYYLWAFTRAGEAALHDGSTAPWRGQAYARSTGFFVSQVFEEEGSYDAHLAVVTPPYDRQGRPQPQSCLFAGKVATVDVTPWPETTITYYVSSTHPARGDSNEGTSPDAPLETVVKAIAKVDRPNVRILLRRGDRFPIRTSLNLSYVTGPLLLGSYGDPDADRPTLVASTRAEFAGSPASIPFNDIYDVRISGLMIQDTGIYDQSSPEYCKLVFSGSNARLLLVHDFENRGTHRFLSMDYTSRALVIDRCRLASAGDYLVIGSAAHAMAVTRCEFEANPELHFFRYQNSLRTQMTHCTRNSGRYIYGAGKSWKNLRWETRFSVVTDTYGDLLGYSAFGNDRMGPAWAVVERNRLRSLSGQGDQITIRDNDFSVPNASVAMHNGDSILADKSENWRYYGNRLIQGASFHSDAGTRPLVNEGNEPLGVGTMAAPAIGMAVAAPDAAILAAEGPGAGPEPLRFRWMRRRAGGAGPFEPLAGQTASAVLDLPGGPGAYEYRLDVVGESGAEALGSRVVTLEIPTGRPEQGYDLVAPSPPAGLAGRPSDPFAVSLRPGVDPGGPVSVVPSSDGPGRFDPPGVTLSVGAPSATFRYIPDPDGLGAVRISTTNDAGLVDPPAVTFSATTVIVPPPAEPTTPVARPVDLEPPDVVPPARMPAPGLVPRPPALEPGLAGRGLPAESSGGPAASPFPVLSGRSLAAPPLDRGS</sequence>
<organism evidence="2 3">
    <name type="scientific">Tautonia plasticadhaerens</name>
    <dbReference type="NCBI Taxonomy" id="2527974"/>
    <lineage>
        <taxon>Bacteria</taxon>
        <taxon>Pseudomonadati</taxon>
        <taxon>Planctomycetota</taxon>
        <taxon>Planctomycetia</taxon>
        <taxon>Isosphaerales</taxon>
        <taxon>Isosphaeraceae</taxon>
        <taxon>Tautonia</taxon>
    </lineage>
</organism>
<name>A0A518HFL8_9BACT</name>
<dbReference type="SUPFAM" id="SSF51126">
    <property type="entry name" value="Pectin lyase-like"/>
    <property type="match status" value="1"/>
</dbReference>
<gene>
    <name evidence="2" type="ORF">ElP_76140</name>
</gene>
<feature type="compositionally biased region" description="Pro residues" evidence="1">
    <location>
        <begin position="64"/>
        <end position="73"/>
    </location>
</feature>
<dbReference type="EMBL" id="CP036430">
    <property type="protein sequence ID" value="QDV39642.1"/>
    <property type="molecule type" value="Genomic_DNA"/>
</dbReference>
<dbReference type="SUPFAM" id="SSF49899">
    <property type="entry name" value="Concanavalin A-like lectins/glucanases"/>
    <property type="match status" value="2"/>
</dbReference>
<geneLocation type="plasmid" evidence="3">
    <name>pelp_4</name>
</geneLocation>